<evidence type="ECO:0000313" key="2">
    <source>
        <dbReference type="Proteomes" id="UP000031843"/>
    </source>
</evidence>
<name>A0A0C4YFI6_9BURK</name>
<organism evidence="1 2">
    <name type="scientific">Cupriavidus basilensis</name>
    <dbReference type="NCBI Taxonomy" id="68895"/>
    <lineage>
        <taxon>Bacteria</taxon>
        <taxon>Pseudomonadati</taxon>
        <taxon>Pseudomonadota</taxon>
        <taxon>Betaproteobacteria</taxon>
        <taxon>Burkholderiales</taxon>
        <taxon>Burkholderiaceae</taxon>
        <taxon>Cupriavidus</taxon>
    </lineage>
</organism>
<accession>A0A0C4YFI6</accession>
<sequence length="52" mass="6194">MTLSLLAVLMAAFLLVTVATAIWRCSHPYRMRYRRCAERRKRAGICRQMQRH</sequence>
<dbReference type="Proteomes" id="UP000031843">
    <property type="component" value="Chromosome secondary"/>
</dbReference>
<keyword evidence="2" id="KW-1185">Reference proteome</keyword>
<protein>
    <submittedName>
        <fullName evidence="1">Uncharacterized protein</fullName>
    </submittedName>
</protein>
<dbReference type="RefSeq" id="WP_173430743.1">
    <property type="nucleotide sequence ID" value="NZ_CP010537.1"/>
</dbReference>
<dbReference type="KEGG" id="cbw:RR42_s2986"/>
<evidence type="ECO:0000313" key="1">
    <source>
        <dbReference type="EMBL" id="AJG24567.1"/>
    </source>
</evidence>
<reference evidence="1 2" key="1">
    <citation type="journal article" date="2015" name="Genome Announc.">
        <title>Complete Genome Sequence of Cupriavidus basilensis 4G11, Isolated from the Oak Ridge Field Research Center Site.</title>
        <authorList>
            <person name="Ray J."/>
            <person name="Waters R.J."/>
            <person name="Skerker J.M."/>
            <person name="Kuehl J.V."/>
            <person name="Price M.N."/>
            <person name="Huang J."/>
            <person name="Chakraborty R."/>
            <person name="Arkin A.P."/>
            <person name="Deutschbauer A."/>
        </authorList>
    </citation>
    <scope>NUCLEOTIDE SEQUENCE [LARGE SCALE GENOMIC DNA]</scope>
    <source>
        <strain evidence="1">4G11</strain>
    </source>
</reference>
<gene>
    <name evidence="1" type="ORF">RR42_s2986</name>
</gene>
<proteinExistence type="predicted"/>
<dbReference type="AlphaFoldDB" id="A0A0C4YFI6"/>
<dbReference type="EMBL" id="CP010537">
    <property type="protein sequence ID" value="AJG24567.1"/>
    <property type="molecule type" value="Genomic_DNA"/>
</dbReference>